<dbReference type="PANTHER" id="PTHR48005">
    <property type="entry name" value="LEUCINE RICH REPEAT KINASE 2"/>
    <property type="match status" value="1"/>
</dbReference>
<evidence type="ECO:0000313" key="11">
    <source>
        <dbReference type="Proteomes" id="UP000237105"/>
    </source>
</evidence>
<protein>
    <recommendedName>
        <fullName evidence="1">non-specific serine/threonine protein kinase</fullName>
        <ecNumber evidence="1">2.7.11.1</ecNumber>
    </recommendedName>
</protein>
<sequence length="81" mass="8924">MHHGCSPPIVHGDISSNSVLLDSEFKAQLAYTMKVTEKCDVYSFGVLTLEVMMGKQPGDFISSLNGSPLEYSENLVKKIME</sequence>
<feature type="non-terminal residue" evidence="10">
    <location>
        <position position="81"/>
    </location>
</feature>
<dbReference type="InterPro" id="IPR011009">
    <property type="entry name" value="Kinase-like_dom_sf"/>
</dbReference>
<evidence type="ECO:0000256" key="3">
    <source>
        <dbReference type="ARBA" id="ARBA00022679"/>
    </source>
</evidence>
<evidence type="ECO:0000256" key="1">
    <source>
        <dbReference type="ARBA" id="ARBA00012513"/>
    </source>
</evidence>
<dbReference type="PANTHER" id="PTHR48005:SF70">
    <property type="entry name" value="MDIS1-INTERACTING RECEPTOR LIKE KINASE 2-LIKE"/>
    <property type="match status" value="1"/>
</dbReference>
<dbReference type="PROSITE" id="PS50011">
    <property type="entry name" value="PROTEIN_KINASE_DOM"/>
    <property type="match status" value="1"/>
</dbReference>
<proteinExistence type="predicted"/>
<dbReference type="AlphaFoldDB" id="A0A2P5CKR7"/>
<gene>
    <name evidence="10" type="ORF">PanWU01x14_144810</name>
</gene>
<comment type="caution">
    <text evidence="10">The sequence shown here is derived from an EMBL/GenBank/DDBJ whole genome shotgun (WGS) entry which is preliminary data.</text>
</comment>
<reference evidence="11" key="1">
    <citation type="submission" date="2016-06" db="EMBL/GenBank/DDBJ databases">
        <title>Parallel loss of symbiosis genes in relatives of nitrogen-fixing non-legume Parasponia.</title>
        <authorList>
            <person name="Van Velzen R."/>
            <person name="Holmer R."/>
            <person name="Bu F."/>
            <person name="Rutten L."/>
            <person name="Van Zeijl A."/>
            <person name="Liu W."/>
            <person name="Santuari L."/>
            <person name="Cao Q."/>
            <person name="Sharma T."/>
            <person name="Shen D."/>
            <person name="Roswanjaya Y."/>
            <person name="Wardhani T."/>
            <person name="Kalhor M.S."/>
            <person name="Jansen J."/>
            <person name="Van den Hoogen J."/>
            <person name="Gungor B."/>
            <person name="Hartog M."/>
            <person name="Hontelez J."/>
            <person name="Verver J."/>
            <person name="Yang W.-C."/>
            <person name="Schijlen E."/>
            <person name="Repin R."/>
            <person name="Schilthuizen M."/>
            <person name="Schranz E."/>
            <person name="Heidstra R."/>
            <person name="Miyata K."/>
            <person name="Fedorova E."/>
            <person name="Kohlen W."/>
            <person name="Bisseling T."/>
            <person name="Smit S."/>
            <person name="Geurts R."/>
        </authorList>
    </citation>
    <scope>NUCLEOTIDE SEQUENCE [LARGE SCALE GENOMIC DNA]</scope>
    <source>
        <strain evidence="11">cv. WU1-14</strain>
    </source>
</reference>
<feature type="domain" description="Protein kinase" evidence="9">
    <location>
        <begin position="1"/>
        <end position="81"/>
    </location>
</feature>
<dbReference type="GO" id="GO:0005524">
    <property type="term" value="F:ATP binding"/>
    <property type="evidence" value="ECO:0007669"/>
    <property type="project" value="UniProtKB-KW"/>
</dbReference>
<comment type="catalytic activity">
    <reaction evidence="7">
        <text>L-threonyl-[protein] + ATP = O-phospho-L-threonyl-[protein] + ADP + H(+)</text>
        <dbReference type="Rhea" id="RHEA:46608"/>
        <dbReference type="Rhea" id="RHEA-COMP:11060"/>
        <dbReference type="Rhea" id="RHEA-COMP:11605"/>
        <dbReference type="ChEBI" id="CHEBI:15378"/>
        <dbReference type="ChEBI" id="CHEBI:30013"/>
        <dbReference type="ChEBI" id="CHEBI:30616"/>
        <dbReference type="ChEBI" id="CHEBI:61977"/>
        <dbReference type="ChEBI" id="CHEBI:456216"/>
        <dbReference type="EC" id="2.7.11.1"/>
    </reaction>
</comment>
<dbReference type="OrthoDB" id="676979at2759"/>
<evidence type="ECO:0000256" key="5">
    <source>
        <dbReference type="ARBA" id="ARBA00022777"/>
    </source>
</evidence>
<name>A0A2P5CKR7_PARAD</name>
<keyword evidence="2" id="KW-0723">Serine/threonine-protein kinase</keyword>
<evidence type="ECO:0000256" key="8">
    <source>
        <dbReference type="ARBA" id="ARBA00048679"/>
    </source>
</evidence>
<evidence type="ECO:0000256" key="4">
    <source>
        <dbReference type="ARBA" id="ARBA00022741"/>
    </source>
</evidence>
<dbReference type="GO" id="GO:0004674">
    <property type="term" value="F:protein serine/threonine kinase activity"/>
    <property type="evidence" value="ECO:0007669"/>
    <property type="project" value="UniProtKB-KW"/>
</dbReference>
<dbReference type="EC" id="2.7.11.1" evidence="1"/>
<keyword evidence="4" id="KW-0547">Nucleotide-binding</keyword>
<evidence type="ECO:0000313" key="10">
    <source>
        <dbReference type="EMBL" id="PON61565.1"/>
    </source>
</evidence>
<dbReference type="InterPro" id="IPR051420">
    <property type="entry name" value="Ser_Thr_Kinases_DiverseReg"/>
</dbReference>
<dbReference type="STRING" id="3476.A0A2P5CKR7"/>
<evidence type="ECO:0000256" key="6">
    <source>
        <dbReference type="ARBA" id="ARBA00022840"/>
    </source>
</evidence>
<dbReference type="Gene3D" id="1.10.510.10">
    <property type="entry name" value="Transferase(Phosphotransferase) domain 1"/>
    <property type="match status" value="1"/>
</dbReference>
<keyword evidence="5 10" id="KW-0418">Kinase</keyword>
<dbReference type="EMBL" id="JXTB01000120">
    <property type="protein sequence ID" value="PON61565.1"/>
    <property type="molecule type" value="Genomic_DNA"/>
</dbReference>
<dbReference type="Proteomes" id="UP000237105">
    <property type="component" value="Unassembled WGS sequence"/>
</dbReference>
<evidence type="ECO:0000256" key="7">
    <source>
        <dbReference type="ARBA" id="ARBA00047899"/>
    </source>
</evidence>
<keyword evidence="11" id="KW-1185">Reference proteome</keyword>
<keyword evidence="3" id="KW-0808">Transferase</keyword>
<dbReference type="InterPro" id="IPR000719">
    <property type="entry name" value="Prot_kinase_dom"/>
</dbReference>
<dbReference type="SUPFAM" id="SSF56112">
    <property type="entry name" value="Protein kinase-like (PK-like)"/>
    <property type="match status" value="1"/>
</dbReference>
<comment type="catalytic activity">
    <reaction evidence="8">
        <text>L-seryl-[protein] + ATP = O-phospho-L-seryl-[protein] + ADP + H(+)</text>
        <dbReference type="Rhea" id="RHEA:17989"/>
        <dbReference type="Rhea" id="RHEA-COMP:9863"/>
        <dbReference type="Rhea" id="RHEA-COMP:11604"/>
        <dbReference type="ChEBI" id="CHEBI:15378"/>
        <dbReference type="ChEBI" id="CHEBI:29999"/>
        <dbReference type="ChEBI" id="CHEBI:30616"/>
        <dbReference type="ChEBI" id="CHEBI:83421"/>
        <dbReference type="ChEBI" id="CHEBI:456216"/>
        <dbReference type="EC" id="2.7.11.1"/>
    </reaction>
</comment>
<keyword evidence="6" id="KW-0067">ATP-binding</keyword>
<evidence type="ECO:0000259" key="9">
    <source>
        <dbReference type="PROSITE" id="PS50011"/>
    </source>
</evidence>
<evidence type="ECO:0000256" key="2">
    <source>
        <dbReference type="ARBA" id="ARBA00022527"/>
    </source>
</evidence>
<organism evidence="10 11">
    <name type="scientific">Parasponia andersonii</name>
    <name type="common">Sponia andersonii</name>
    <dbReference type="NCBI Taxonomy" id="3476"/>
    <lineage>
        <taxon>Eukaryota</taxon>
        <taxon>Viridiplantae</taxon>
        <taxon>Streptophyta</taxon>
        <taxon>Embryophyta</taxon>
        <taxon>Tracheophyta</taxon>
        <taxon>Spermatophyta</taxon>
        <taxon>Magnoliopsida</taxon>
        <taxon>eudicotyledons</taxon>
        <taxon>Gunneridae</taxon>
        <taxon>Pentapetalae</taxon>
        <taxon>rosids</taxon>
        <taxon>fabids</taxon>
        <taxon>Rosales</taxon>
        <taxon>Cannabaceae</taxon>
        <taxon>Parasponia</taxon>
    </lineage>
</organism>
<accession>A0A2P5CKR7</accession>